<dbReference type="Pfam" id="PF05821">
    <property type="entry name" value="NDUF_B8"/>
    <property type="match status" value="1"/>
</dbReference>
<dbReference type="InterPro" id="IPR008699">
    <property type="entry name" value="NDUFB8"/>
</dbReference>
<gene>
    <name evidence="1" type="ORF">BCR44DRAFT_112762</name>
</gene>
<accession>A0A1Y2HXA6</accession>
<proteinExistence type="predicted"/>
<sequence>RSVRAATWAGPSARRLASTEIPKIDPSTIPASRFDNDPADPQFYGVVKESGFDPLVGDYPKLKWDGAQQRNVYNGYWDPVEKRNFGDVLHHEDELLGPMAPDVHTYPTGKALVQLASFFAIMFGVWQAADFVTTHHRPNPAASREYSYPDYAGNKELAD</sequence>
<dbReference type="EMBL" id="MCFL01000009">
    <property type="protein sequence ID" value="ORZ38353.1"/>
    <property type="molecule type" value="Genomic_DNA"/>
</dbReference>
<dbReference type="Proteomes" id="UP000193411">
    <property type="component" value="Unassembled WGS sequence"/>
</dbReference>
<dbReference type="PANTHER" id="PTHR12840">
    <property type="entry name" value="NADH-UBIQUINONE OXIDOREDUCTASE ASHI SUBUNIT"/>
    <property type="match status" value="1"/>
</dbReference>
<dbReference type="STRING" id="765915.A0A1Y2HXA6"/>
<dbReference type="AlphaFoldDB" id="A0A1Y2HXA6"/>
<organism evidence="1 2">
    <name type="scientific">Catenaria anguillulae PL171</name>
    <dbReference type="NCBI Taxonomy" id="765915"/>
    <lineage>
        <taxon>Eukaryota</taxon>
        <taxon>Fungi</taxon>
        <taxon>Fungi incertae sedis</taxon>
        <taxon>Blastocladiomycota</taxon>
        <taxon>Blastocladiomycetes</taxon>
        <taxon>Blastocladiales</taxon>
        <taxon>Catenariaceae</taxon>
        <taxon>Catenaria</taxon>
    </lineage>
</organism>
<dbReference type="OrthoDB" id="2014058at2759"/>
<protein>
    <submittedName>
        <fullName evidence="1">Uncharacterized protein</fullName>
    </submittedName>
</protein>
<feature type="non-terminal residue" evidence="1">
    <location>
        <position position="159"/>
    </location>
</feature>
<reference evidence="1 2" key="1">
    <citation type="submission" date="2016-07" db="EMBL/GenBank/DDBJ databases">
        <title>Pervasive Adenine N6-methylation of Active Genes in Fungi.</title>
        <authorList>
            <consortium name="DOE Joint Genome Institute"/>
            <person name="Mondo S.J."/>
            <person name="Dannebaum R.O."/>
            <person name="Kuo R.C."/>
            <person name="Labutti K."/>
            <person name="Haridas S."/>
            <person name="Kuo A."/>
            <person name="Salamov A."/>
            <person name="Ahrendt S.R."/>
            <person name="Lipzen A."/>
            <person name="Sullivan W."/>
            <person name="Andreopoulos W.B."/>
            <person name="Clum A."/>
            <person name="Lindquist E."/>
            <person name="Daum C."/>
            <person name="Ramamoorthy G.K."/>
            <person name="Gryganskyi A."/>
            <person name="Culley D."/>
            <person name="Magnuson J.K."/>
            <person name="James T.Y."/>
            <person name="O'Malley M.A."/>
            <person name="Stajich J.E."/>
            <person name="Spatafora J.W."/>
            <person name="Visel A."/>
            <person name="Grigoriev I.V."/>
        </authorList>
    </citation>
    <scope>NUCLEOTIDE SEQUENCE [LARGE SCALE GENOMIC DNA]</scope>
    <source>
        <strain evidence="1 2">PL171</strain>
    </source>
</reference>
<evidence type="ECO:0000313" key="2">
    <source>
        <dbReference type="Proteomes" id="UP000193411"/>
    </source>
</evidence>
<name>A0A1Y2HXA6_9FUNG</name>
<comment type="caution">
    <text evidence="1">The sequence shown here is derived from an EMBL/GenBank/DDBJ whole genome shotgun (WGS) entry which is preliminary data.</text>
</comment>
<evidence type="ECO:0000313" key="1">
    <source>
        <dbReference type="EMBL" id="ORZ38353.1"/>
    </source>
</evidence>
<dbReference type="GO" id="GO:0005739">
    <property type="term" value="C:mitochondrion"/>
    <property type="evidence" value="ECO:0007669"/>
    <property type="project" value="InterPro"/>
</dbReference>
<keyword evidence="2" id="KW-1185">Reference proteome</keyword>
<feature type="non-terminal residue" evidence="1">
    <location>
        <position position="1"/>
    </location>
</feature>
<dbReference type="PANTHER" id="PTHR12840:SF1">
    <property type="entry name" value="NADH DEHYDROGENASE [UBIQUINONE] 1 BETA SUBCOMPLEX SUBUNIT 8, MITOCHONDRIAL"/>
    <property type="match status" value="1"/>
</dbReference>